<organism evidence="1 2">
    <name type="scientific">Brucella cytisi</name>
    <dbReference type="NCBI Taxonomy" id="407152"/>
    <lineage>
        <taxon>Bacteria</taxon>
        <taxon>Pseudomonadati</taxon>
        <taxon>Pseudomonadota</taxon>
        <taxon>Alphaproteobacteria</taxon>
        <taxon>Hyphomicrobiales</taxon>
        <taxon>Brucellaceae</taxon>
        <taxon>Brucella/Ochrobactrum group</taxon>
        <taxon>Brucella</taxon>
    </lineage>
</organism>
<keyword evidence="2" id="KW-1185">Reference proteome</keyword>
<dbReference type="EMBL" id="MOEC01000013">
    <property type="protein sequence ID" value="OIS92820.1"/>
    <property type="molecule type" value="Genomic_DNA"/>
</dbReference>
<dbReference type="AlphaFoldDB" id="A0A1J6HIV2"/>
<reference evidence="1 2" key="1">
    <citation type="submission" date="2016-10" db="EMBL/GenBank/DDBJ databases">
        <title>The Draft Genome Sequence of the Potato Rhizosphere Bacteria Ochrobactrum sp. IPA7.2.</title>
        <authorList>
            <person name="Gogoleva N.E."/>
            <person name="Khlopko Y.A."/>
            <person name="Burygin G.L."/>
            <person name="Plotnikov A.O."/>
        </authorList>
    </citation>
    <scope>NUCLEOTIDE SEQUENCE [LARGE SCALE GENOMIC DNA]</scope>
    <source>
        <strain evidence="1 2">IPA7.2</strain>
    </source>
</reference>
<accession>A0A1J6HIV2</accession>
<name>A0A1J6HIV2_9HYPH</name>
<gene>
    <name evidence="1" type="ORF">BLA27_14090</name>
</gene>
<evidence type="ECO:0000313" key="2">
    <source>
        <dbReference type="Proteomes" id="UP000182985"/>
    </source>
</evidence>
<sequence>MGDSRWDMKTPHIENVIRQLNLREPFSARCVQRAIPGLRKEEVAAHLRKHALTNDRRQQPEYIRVFRGWYRLNQDKTRLKSG</sequence>
<dbReference type="Proteomes" id="UP000182985">
    <property type="component" value="Unassembled WGS sequence"/>
</dbReference>
<proteinExistence type="predicted"/>
<evidence type="ECO:0000313" key="1">
    <source>
        <dbReference type="EMBL" id="OIS92820.1"/>
    </source>
</evidence>
<protein>
    <submittedName>
        <fullName evidence="1">Uncharacterized protein</fullName>
    </submittedName>
</protein>
<comment type="caution">
    <text evidence="1">The sequence shown here is derived from an EMBL/GenBank/DDBJ whole genome shotgun (WGS) entry which is preliminary data.</text>
</comment>